<feature type="transmembrane region" description="Helical" evidence="7">
    <location>
        <begin position="21"/>
        <end position="40"/>
    </location>
</feature>
<keyword evidence="6 7" id="KW-0472">Membrane</keyword>
<evidence type="ECO:0000256" key="4">
    <source>
        <dbReference type="ARBA" id="ARBA00022692"/>
    </source>
</evidence>
<protein>
    <submittedName>
        <fullName evidence="9">C4-dicarboxylate TRAP transporter large permease protein DctM</fullName>
    </submittedName>
</protein>
<feature type="transmembrane region" description="Helical" evidence="7">
    <location>
        <begin position="387"/>
        <end position="413"/>
    </location>
</feature>
<dbReference type="GO" id="GO:0005886">
    <property type="term" value="C:plasma membrane"/>
    <property type="evidence" value="ECO:0007669"/>
    <property type="project" value="UniProtKB-SubCell"/>
</dbReference>
<comment type="subcellular location">
    <subcellularLocation>
        <location evidence="1">Cell inner membrane</location>
        <topology evidence="1">Multi-pass membrane protein</topology>
    </subcellularLocation>
</comment>
<feature type="transmembrane region" description="Helical" evidence="7">
    <location>
        <begin position="433"/>
        <end position="454"/>
    </location>
</feature>
<dbReference type="PIRSF" id="PIRSF006066">
    <property type="entry name" value="HI0050"/>
    <property type="match status" value="1"/>
</dbReference>
<dbReference type="EMBL" id="VSSQ01008566">
    <property type="protein sequence ID" value="MPM39223.1"/>
    <property type="molecule type" value="Genomic_DNA"/>
</dbReference>
<feature type="transmembrane region" description="Helical" evidence="7">
    <location>
        <begin position="347"/>
        <end position="375"/>
    </location>
</feature>
<dbReference type="NCBIfam" id="TIGR00786">
    <property type="entry name" value="dctM"/>
    <property type="match status" value="1"/>
</dbReference>
<evidence type="ECO:0000256" key="1">
    <source>
        <dbReference type="ARBA" id="ARBA00004429"/>
    </source>
</evidence>
<keyword evidence="3" id="KW-0997">Cell inner membrane</keyword>
<dbReference type="InterPro" id="IPR010656">
    <property type="entry name" value="DctM"/>
</dbReference>
<feature type="transmembrane region" description="Helical" evidence="7">
    <location>
        <begin position="79"/>
        <end position="97"/>
    </location>
</feature>
<gene>
    <name evidence="9" type="primary">dctM_46</name>
    <name evidence="9" type="ORF">SDC9_85856</name>
</gene>
<evidence type="ECO:0000259" key="8">
    <source>
        <dbReference type="Pfam" id="PF06808"/>
    </source>
</evidence>
<feature type="transmembrane region" description="Helical" evidence="7">
    <location>
        <begin position="270"/>
        <end position="288"/>
    </location>
</feature>
<organism evidence="9">
    <name type="scientific">bioreactor metagenome</name>
    <dbReference type="NCBI Taxonomy" id="1076179"/>
    <lineage>
        <taxon>unclassified sequences</taxon>
        <taxon>metagenomes</taxon>
        <taxon>ecological metagenomes</taxon>
    </lineage>
</organism>
<feature type="transmembrane region" description="Helical" evidence="7">
    <location>
        <begin position="195"/>
        <end position="221"/>
    </location>
</feature>
<keyword evidence="4 7" id="KW-0812">Transmembrane</keyword>
<feature type="transmembrane region" description="Helical" evidence="7">
    <location>
        <begin position="242"/>
        <end position="264"/>
    </location>
</feature>
<feature type="transmembrane region" description="Helical" evidence="7">
    <location>
        <begin position="308"/>
        <end position="327"/>
    </location>
</feature>
<keyword evidence="2" id="KW-1003">Cell membrane</keyword>
<reference evidence="9" key="1">
    <citation type="submission" date="2019-08" db="EMBL/GenBank/DDBJ databases">
        <authorList>
            <person name="Kucharzyk K."/>
            <person name="Murdoch R.W."/>
            <person name="Higgins S."/>
            <person name="Loffler F."/>
        </authorList>
    </citation>
    <scope>NUCLEOTIDE SEQUENCE</scope>
</reference>
<dbReference type="PANTHER" id="PTHR33362">
    <property type="entry name" value="SIALIC ACID TRAP TRANSPORTER PERMEASE PROTEIN SIAT-RELATED"/>
    <property type="match status" value="1"/>
</dbReference>
<comment type="caution">
    <text evidence="9">The sequence shown here is derived from an EMBL/GenBank/DDBJ whole genome shotgun (WGS) entry which is preliminary data.</text>
</comment>
<evidence type="ECO:0000256" key="6">
    <source>
        <dbReference type="ARBA" id="ARBA00023136"/>
    </source>
</evidence>
<sequence length="460" mass="48800">MAAVMQSLQGLISSHGILSGDLSVILICCMFGLMLVGLALGQELAFVLGGVGVLVGWIAWGDPGVSIAMTKVYDQMQSYSMVAIPMFVLMANFLTHSKVADGLFMSIRYLFGPLKGGLGLAVIVVSTVFAATTGIVGASVVTMGMLSIPVLLRSGYKPSLACGMVCAGGSLGILIPPSIMLVSMGSYAEVSVGKIFFAAIVPGLLLSLCYIIYVMVICHIHPDWGPAMSAEELAEMPLKKRIIGSLINLVPPLLLIIAVLGSIFGGVATPTEAAGVGAFFALVLAIAYKQFSWKMLQDSLIDTAKTTAMVFIILFGAAAFTGVFLSLDGDKIIANMVMNMGIGKWGAFAIMMAIVFILGCFIDWLGIVMIVFPIFLPIMDLFGIDRLWLVAVTAVMLQTCFMTPPFGFALFYIKGIVPENVKIGEIYRGVIPFILIIVAVVILCTVFPGIVTWLPTMVAG</sequence>
<evidence type="ECO:0000256" key="7">
    <source>
        <dbReference type="SAM" id="Phobius"/>
    </source>
</evidence>
<proteinExistence type="predicted"/>
<evidence type="ECO:0000256" key="5">
    <source>
        <dbReference type="ARBA" id="ARBA00022989"/>
    </source>
</evidence>
<feature type="domain" description="TRAP C4-dicarboxylate transport system permease DctM subunit" evidence="8">
    <location>
        <begin position="31"/>
        <end position="450"/>
    </location>
</feature>
<evidence type="ECO:0000313" key="9">
    <source>
        <dbReference type="EMBL" id="MPM39223.1"/>
    </source>
</evidence>
<dbReference type="PANTHER" id="PTHR33362:SF7">
    <property type="entry name" value="SLL1103 PROTEIN"/>
    <property type="match status" value="1"/>
</dbReference>
<feature type="transmembrane region" description="Helical" evidence="7">
    <location>
        <begin position="160"/>
        <end position="183"/>
    </location>
</feature>
<accession>A0A644ZKL2</accession>
<evidence type="ECO:0000256" key="3">
    <source>
        <dbReference type="ARBA" id="ARBA00022519"/>
    </source>
</evidence>
<feature type="transmembrane region" description="Helical" evidence="7">
    <location>
        <begin position="46"/>
        <end position="67"/>
    </location>
</feature>
<dbReference type="InterPro" id="IPR004681">
    <property type="entry name" value="TRAP_DctM"/>
</dbReference>
<evidence type="ECO:0000256" key="2">
    <source>
        <dbReference type="ARBA" id="ARBA00022475"/>
    </source>
</evidence>
<dbReference type="AlphaFoldDB" id="A0A644ZKL2"/>
<name>A0A644ZKL2_9ZZZZ</name>
<keyword evidence="5 7" id="KW-1133">Transmembrane helix</keyword>
<dbReference type="GO" id="GO:0022857">
    <property type="term" value="F:transmembrane transporter activity"/>
    <property type="evidence" value="ECO:0007669"/>
    <property type="project" value="TreeGrafter"/>
</dbReference>
<dbReference type="Pfam" id="PF06808">
    <property type="entry name" value="DctM"/>
    <property type="match status" value="1"/>
</dbReference>
<feature type="transmembrane region" description="Helical" evidence="7">
    <location>
        <begin position="117"/>
        <end position="148"/>
    </location>
</feature>